<proteinExistence type="predicted"/>
<sequence>MKRKPFDETPLAPQQFGFAVFMISGKRESDLALNIRKEASSSPENPCTFRVELSAEGSLTASDLPLYLVFVIDATSSMGTQDVNNNTATRFQVTAQAIHSFLDIIFSEEYASVDKHIALVTFGNGARVHVTQADAEGRFSGLVNPAPLTLPAGGGAPVQDHYIGANSYNPSQATTALDNFRSVADKTAFFYQTEAEIETMIDNISRYSNTNIQSGFLLAGELLEAVPGEAHKLIILLTDGESAASSTFYAYYNEADIPDRINAALLVQEGNALFADSNGIRAPVTNEDLIREGIDPNSFDPATFTPLQTVGLKLRALARSEAFFAAATQSLMINPFAGEWHNFDGRNSDNATRVPAVPNLLNDITLNGYYWSNGRIGFAANYYYYQHSPFFEKVDGIWQFSQSGTGTPLQPVYTDAFFSQSLVGRELETVTFDNSETELMIFATDDKIPQTRLIDYYEQTSRNIYASNEAKRFMIAASEAIRANGIRIDTIGIGHSVLLPEYLDATASSGQAFIVPLEISNAQDALRDQMLAVTNAVLGFFGNVVITDRVPRRPTELPSQPNDGTFTLDSHSLQVAFVRTPNSPVLFQPVDLSSGLVRVTEEEDHYNIVFRAGDLWAPEEAALQEGRFFKTIIAYDLTPNPGVISRSGENVPDIPVNIEASVSWIEANAERSLPYPPALVFVPAFCTPQPPGGGEPEAPPGGTPQPPGGGEPEAPPGGTPQPPGGGEPGVPPGGTPQPPGDGEPGAPPGGALQPPVVSEPEEVPPEVTPQPPVIVEPEEAAPEVISQPPVVDIIVEPEDVLPGEEISVTIIIQNRADRPIEMRLFIQLPIGFQFVRQSLVDSKQPNLAETLDDMDLGVNPPGEVQTIRFRLAAPLHNLFKHYTLRVTVSTVLGDVTASAVIQIEEEAE</sequence>
<dbReference type="SUPFAM" id="SSF53300">
    <property type="entry name" value="vWA-like"/>
    <property type="match status" value="1"/>
</dbReference>
<comment type="caution">
    <text evidence="3">The sequence shown here is derived from an EMBL/GenBank/DDBJ whole genome shotgun (WGS) entry which is preliminary data.</text>
</comment>
<organism evidence="3 4">
    <name type="scientific">Cohnella hongkongensis</name>
    <dbReference type="NCBI Taxonomy" id="178337"/>
    <lineage>
        <taxon>Bacteria</taxon>
        <taxon>Bacillati</taxon>
        <taxon>Bacillota</taxon>
        <taxon>Bacilli</taxon>
        <taxon>Bacillales</taxon>
        <taxon>Paenibacillaceae</taxon>
        <taxon>Cohnella</taxon>
    </lineage>
</organism>
<dbReference type="InterPro" id="IPR002035">
    <property type="entry name" value="VWF_A"/>
</dbReference>
<dbReference type="PROSITE" id="PS50234">
    <property type="entry name" value="VWFA"/>
    <property type="match status" value="1"/>
</dbReference>
<name>A0ABV9F6Q3_9BACL</name>
<dbReference type="InterPro" id="IPR036465">
    <property type="entry name" value="vWFA_dom_sf"/>
</dbReference>
<evidence type="ECO:0000313" key="4">
    <source>
        <dbReference type="Proteomes" id="UP001596028"/>
    </source>
</evidence>
<feature type="domain" description="VWFA" evidence="2">
    <location>
        <begin position="67"/>
        <end position="275"/>
    </location>
</feature>
<dbReference type="CDD" id="cd00198">
    <property type="entry name" value="vWFA"/>
    <property type="match status" value="1"/>
</dbReference>
<dbReference type="Gene3D" id="3.40.50.410">
    <property type="entry name" value="von Willebrand factor, type A domain"/>
    <property type="match status" value="1"/>
</dbReference>
<dbReference type="EMBL" id="JBHSEP010000001">
    <property type="protein sequence ID" value="MFC4596710.1"/>
    <property type="molecule type" value="Genomic_DNA"/>
</dbReference>
<evidence type="ECO:0000256" key="1">
    <source>
        <dbReference type="SAM" id="MobiDB-lite"/>
    </source>
</evidence>
<dbReference type="Proteomes" id="UP001596028">
    <property type="component" value="Unassembled WGS sequence"/>
</dbReference>
<dbReference type="RefSeq" id="WP_378091116.1">
    <property type="nucleotide sequence ID" value="NZ_JBHSEP010000001.1"/>
</dbReference>
<keyword evidence="4" id="KW-1185">Reference proteome</keyword>
<feature type="compositionally biased region" description="Pro residues" evidence="1">
    <location>
        <begin position="688"/>
        <end position="747"/>
    </location>
</feature>
<evidence type="ECO:0000313" key="3">
    <source>
        <dbReference type="EMBL" id="MFC4596710.1"/>
    </source>
</evidence>
<gene>
    <name evidence="3" type="ORF">ACFO3S_00540</name>
</gene>
<protein>
    <recommendedName>
        <fullName evidence="2">VWFA domain-containing protein</fullName>
    </recommendedName>
</protein>
<reference evidence="4" key="1">
    <citation type="journal article" date="2019" name="Int. J. Syst. Evol. Microbiol.">
        <title>The Global Catalogue of Microorganisms (GCM) 10K type strain sequencing project: providing services to taxonomists for standard genome sequencing and annotation.</title>
        <authorList>
            <consortium name="The Broad Institute Genomics Platform"/>
            <consortium name="The Broad Institute Genome Sequencing Center for Infectious Disease"/>
            <person name="Wu L."/>
            <person name="Ma J."/>
        </authorList>
    </citation>
    <scope>NUCLEOTIDE SEQUENCE [LARGE SCALE GENOMIC DNA]</scope>
    <source>
        <strain evidence="4">CCUG 49571</strain>
    </source>
</reference>
<feature type="region of interest" description="Disordered" evidence="1">
    <location>
        <begin position="686"/>
        <end position="772"/>
    </location>
</feature>
<evidence type="ECO:0000259" key="2">
    <source>
        <dbReference type="PROSITE" id="PS50234"/>
    </source>
</evidence>
<accession>A0ABV9F6Q3</accession>
<feature type="compositionally biased region" description="Low complexity" evidence="1">
    <location>
        <begin position="749"/>
        <end position="758"/>
    </location>
</feature>
<dbReference type="SMART" id="SM00327">
    <property type="entry name" value="VWA"/>
    <property type="match status" value="1"/>
</dbReference>